<dbReference type="InterPro" id="IPR028082">
    <property type="entry name" value="Peripla_BP_I"/>
</dbReference>
<dbReference type="InterPro" id="IPR046335">
    <property type="entry name" value="LacI/GalR-like_sensor"/>
</dbReference>
<keyword evidence="1" id="KW-0805">Transcription regulation</keyword>
<dbReference type="Gene3D" id="1.10.260.40">
    <property type="entry name" value="lambda repressor-like DNA-binding domains"/>
    <property type="match status" value="1"/>
</dbReference>
<keyword evidence="6" id="KW-1185">Reference proteome</keyword>
<evidence type="ECO:0000256" key="1">
    <source>
        <dbReference type="ARBA" id="ARBA00023015"/>
    </source>
</evidence>
<sequence>MATIKQISEMANVSMATVSRVLNKDETIAVSAEVRNKIFDIAHELQYIPPKKRRMKAEKGITIGIADWHIIRKDAHHVKLSDYVGIASRFCTDPVEFKRMTYGEDIQVDGIIALGRFSEEEVLYLKKQSYMILFINSDRQDYKYDRIIMDYNEGLMQMVSYILDEQKYESLGYIGAYYEQDGIVIGKTRHEALVTILKDKNKYQEEQFFIGEFSKQSGYEMAKKAIRANHLAKAVLLGNDQIAEGALEAFEEEGLKVPEDVRVIIYKDIETLRSKYPSYIAIEMFPDFVWETAIKLLIERITGARTETMTVILPSKFCEGKV</sequence>
<dbReference type="PANTHER" id="PTHR30146:SF149">
    <property type="entry name" value="HTH-TYPE TRANSCRIPTIONAL REGULATOR EBGR"/>
    <property type="match status" value="1"/>
</dbReference>
<feature type="domain" description="HTH lacI-type" evidence="4">
    <location>
        <begin position="2"/>
        <end position="57"/>
    </location>
</feature>
<dbReference type="EMBL" id="CP002582">
    <property type="protein sequence ID" value="ADZ84938.1"/>
    <property type="molecule type" value="Genomic_DNA"/>
</dbReference>
<dbReference type="GO" id="GO:0000976">
    <property type="term" value="F:transcription cis-regulatory region binding"/>
    <property type="evidence" value="ECO:0007669"/>
    <property type="project" value="TreeGrafter"/>
</dbReference>
<dbReference type="InterPro" id="IPR000843">
    <property type="entry name" value="HTH_LacI"/>
</dbReference>
<dbReference type="Proteomes" id="UP000008467">
    <property type="component" value="Chromosome"/>
</dbReference>
<dbReference type="eggNOG" id="COG1609">
    <property type="taxonomic scope" value="Bacteria"/>
</dbReference>
<evidence type="ECO:0000313" key="6">
    <source>
        <dbReference type="Proteomes" id="UP000008467"/>
    </source>
</evidence>
<dbReference type="KEGG" id="cle:Clole_3245"/>
<accession>F2JQ03</accession>
<keyword evidence="3" id="KW-0804">Transcription</keyword>
<dbReference type="AlphaFoldDB" id="F2JQ03"/>
<reference evidence="5 6" key="1">
    <citation type="journal article" date="2011" name="J. Bacteriol.">
        <title>Complete genome sequence of the cellulose-degrading bacterium Cellulosilyticum lentocellum.</title>
        <authorList>
            <consortium name="US DOE Joint Genome Institute"/>
            <person name="Miller D.A."/>
            <person name="Suen G."/>
            <person name="Bruce D."/>
            <person name="Copeland A."/>
            <person name="Cheng J.F."/>
            <person name="Detter C."/>
            <person name="Goodwin L.A."/>
            <person name="Han C.S."/>
            <person name="Hauser L.J."/>
            <person name="Land M.L."/>
            <person name="Lapidus A."/>
            <person name="Lucas S."/>
            <person name="Meincke L."/>
            <person name="Pitluck S."/>
            <person name="Tapia R."/>
            <person name="Teshima H."/>
            <person name="Woyke T."/>
            <person name="Fox B.G."/>
            <person name="Angert E.R."/>
            <person name="Currie C.R."/>
        </authorList>
    </citation>
    <scope>NUCLEOTIDE SEQUENCE [LARGE SCALE GENOMIC DNA]</scope>
    <source>
        <strain evidence="6">ATCC 49066 / DSM 5427 / NCIMB 11756 / RHM5</strain>
    </source>
</reference>
<dbReference type="SUPFAM" id="SSF47413">
    <property type="entry name" value="lambda repressor-like DNA-binding domains"/>
    <property type="match status" value="1"/>
</dbReference>
<dbReference type="SUPFAM" id="SSF53822">
    <property type="entry name" value="Periplasmic binding protein-like I"/>
    <property type="match status" value="1"/>
</dbReference>
<evidence type="ECO:0000313" key="5">
    <source>
        <dbReference type="EMBL" id="ADZ84938.1"/>
    </source>
</evidence>
<dbReference type="HOGENOM" id="CLU_037628_1_2_9"/>
<keyword evidence="2" id="KW-0238">DNA-binding</keyword>
<evidence type="ECO:0000259" key="4">
    <source>
        <dbReference type="PROSITE" id="PS50932"/>
    </source>
</evidence>
<protein>
    <submittedName>
        <fullName evidence="5">Transcriptional regulator, LacI family</fullName>
    </submittedName>
</protein>
<dbReference type="GO" id="GO:0003700">
    <property type="term" value="F:DNA-binding transcription factor activity"/>
    <property type="evidence" value="ECO:0007669"/>
    <property type="project" value="TreeGrafter"/>
</dbReference>
<dbReference type="PANTHER" id="PTHR30146">
    <property type="entry name" value="LACI-RELATED TRANSCRIPTIONAL REPRESSOR"/>
    <property type="match status" value="1"/>
</dbReference>
<dbReference type="Gene3D" id="3.40.50.2300">
    <property type="match status" value="2"/>
</dbReference>
<organism evidence="5 6">
    <name type="scientific">Cellulosilyticum lentocellum (strain ATCC 49066 / DSM 5427 / NCIMB 11756 / RHM5)</name>
    <name type="common">Clostridium lentocellum</name>
    <dbReference type="NCBI Taxonomy" id="642492"/>
    <lineage>
        <taxon>Bacteria</taxon>
        <taxon>Bacillati</taxon>
        <taxon>Bacillota</taxon>
        <taxon>Clostridia</taxon>
        <taxon>Lachnospirales</taxon>
        <taxon>Cellulosilyticaceae</taxon>
        <taxon>Cellulosilyticum</taxon>
    </lineage>
</organism>
<dbReference type="InterPro" id="IPR010982">
    <property type="entry name" value="Lambda_DNA-bd_dom_sf"/>
</dbReference>
<proteinExistence type="predicted"/>
<dbReference type="STRING" id="642492.Clole_3245"/>
<dbReference type="SMART" id="SM00354">
    <property type="entry name" value="HTH_LACI"/>
    <property type="match status" value="1"/>
</dbReference>
<gene>
    <name evidence="5" type="ordered locus">Clole_3245</name>
</gene>
<dbReference type="RefSeq" id="WP_013658216.1">
    <property type="nucleotide sequence ID" value="NC_015275.1"/>
</dbReference>
<dbReference type="CDD" id="cd01392">
    <property type="entry name" value="HTH_LacI"/>
    <property type="match status" value="1"/>
</dbReference>
<dbReference type="Pfam" id="PF00356">
    <property type="entry name" value="LacI"/>
    <property type="match status" value="1"/>
</dbReference>
<dbReference type="Pfam" id="PF13377">
    <property type="entry name" value="Peripla_BP_3"/>
    <property type="match status" value="1"/>
</dbReference>
<name>F2JQ03_CELLD</name>
<dbReference type="PROSITE" id="PS50932">
    <property type="entry name" value="HTH_LACI_2"/>
    <property type="match status" value="1"/>
</dbReference>
<evidence type="ECO:0000256" key="3">
    <source>
        <dbReference type="ARBA" id="ARBA00023163"/>
    </source>
</evidence>
<evidence type="ECO:0000256" key="2">
    <source>
        <dbReference type="ARBA" id="ARBA00023125"/>
    </source>
</evidence>